<accession>A0A2R5FA42</accession>
<evidence type="ECO:0000313" key="1">
    <source>
        <dbReference type="EMBL" id="GBG13561.1"/>
    </source>
</evidence>
<dbReference type="InterPro" id="IPR049708">
    <property type="entry name" value="PP0621-like"/>
</dbReference>
<dbReference type="AlphaFoldDB" id="A0A2R5FA42"/>
<protein>
    <submittedName>
        <fullName evidence="1">Uncharacterized protein</fullName>
    </submittedName>
</protein>
<dbReference type="EMBL" id="BDOQ01000003">
    <property type="protein sequence ID" value="GBG13561.1"/>
    <property type="molecule type" value="Genomic_DNA"/>
</dbReference>
<gene>
    <name evidence="1" type="ORF">NMK_1112</name>
</gene>
<proteinExistence type="predicted"/>
<comment type="caution">
    <text evidence="1">The sequence shown here is derived from an EMBL/GenBank/DDBJ whole genome shotgun (WGS) entry which is preliminary data.</text>
</comment>
<evidence type="ECO:0000313" key="2">
    <source>
        <dbReference type="Proteomes" id="UP000245081"/>
    </source>
</evidence>
<dbReference type="NCBIfam" id="NF041023">
    <property type="entry name" value="PP0621_fam"/>
    <property type="match status" value="1"/>
</dbReference>
<organism evidence="1 2">
    <name type="scientific">Novimethylophilus kurashikiensis</name>
    <dbReference type="NCBI Taxonomy" id="1825523"/>
    <lineage>
        <taxon>Bacteria</taxon>
        <taxon>Pseudomonadati</taxon>
        <taxon>Pseudomonadota</taxon>
        <taxon>Betaproteobacteria</taxon>
        <taxon>Nitrosomonadales</taxon>
        <taxon>Methylophilaceae</taxon>
        <taxon>Novimethylophilus</taxon>
    </lineage>
</organism>
<dbReference type="RefSeq" id="WP_109014747.1">
    <property type="nucleotide sequence ID" value="NZ_BDOQ01000003.1"/>
</dbReference>
<name>A0A2R5FA42_9PROT</name>
<sequence>MFKVLLLLLAIWILIAILKRQSRPTGPSSPPVKHGNMVQCEVCSVHLPDTEAISAGGRHYCCEAHFLQRKAR</sequence>
<keyword evidence="2" id="KW-1185">Reference proteome</keyword>
<reference evidence="1 2" key="1">
    <citation type="journal article" date="2018" name="Environ. Microbiol.">
        <title>Isolation and genomic characterization of Novimethylophilus kurashikiensis gen. nov. sp. nov., a new lanthanide-dependent methylotrophic species of Methylophilaceae.</title>
        <authorList>
            <person name="Lv H."/>
            <person name="Sahin N."/>
            <person name="Tani A."/>
        </authorList>
    </citation>
    <scope>NUCLEOTIDE SEQUENCE [LARGE SCALE GENOMIC DNA]</scope>
    <source>
        <strain evidence="1 2">La2-4</strain>
    </source>
</reference>
<dbReference type="OrthoDB" id="9814432at2"/>
<dbReference type="Proteomes" id="UP000245081">
    <property type="component" value="Unassembled WGS sequence"/>
</dbReference>